<reference evidence="9" key="3">
    <citation type="submission" date="2025-09" db="UniProtKB">
        <authorList>
            <consortium name="Ensembl"/>
        </authorList>
    </citation>
    <scope>IDENTIFICATION</scope>
</reference>
<feature type="region of interest" description="Disordered" evidence="6">
    <location>
        <begin position="113"/>
        <end position="136"/>
    </location>
</feature>
<dbReference type="InParanoid" id="H3C9V0"/>
<dbReference type="Proteomes" id="UP000007303">
    <property type="component" value="Unassembled WGS sequence"/>
</dbReference>
<dbReference type="Ensembl" id="ENSTNIT00000005168.1">
    <property type="protein sequence ID" value="ENSTNIP00000005022.1"/>
    <property type="gene ID" value="ENSTNIG00000002472.1"/>
</dbReference>
<reference evidence="10" key="1">
    <citation type="journal article" date="2004" name="Nature">
        <title>Genome duplication in the teleost fish Tetraodon nigroviridis reveals the early vertebrate proto-karyotype.</title>
        <authorList>
            <person name="Jaillon O."/>
            <person name="Aury J.-M."/>
            <person name="Brunet F."/>
            <person name="Petit J.-L."/>
            <person name="Stange-Thomann N."/>
            <person name="Mauceli E."/>
            <person name="Bouneau L."/>
            <person name="Fischer C."/>
            <person name="Ozouf-Costaz C."/>
            <person name="Bernot A."/>
            <person name="Nicaud S."/>
            <person name="Jaffe D."/>
            <person name="Fisher S."/>
            <person name="Lutfalla G."/>
            <person name="Dossat C."/>
            <person name="Segurens B."/>
            <person name="Dasilva C."/>
            <person name="Salanoubat M."/>
            <person name="Levy M."/>
            <person name="Boudet N."/>
            <person name="Castellano S."/>
            <person name="Anthouard V."/>
            <person name="Jubin C."/>
            <person name="Castelli V."/>
            <person name="Katinka M."/>
            <person name="Vacherie B."/>
            <person name="Biemont C."/>
            <person name="Skalli Z."/>
            <person name="Cattolico L."/>
            <person name="Poulain J."/>
            <person name="De Berardinis V."/>
            <person name="Cruaud C."/>
            <person name="Duprat S."/>
            <person name="Brottier P."/>
            <person name="Coutanceau J.-P."/>
            <person name="Gouzy J."/>
            <person name="Parra G."/>
            <person name="Lardier G."/>
            <person name="Chapple C."/>
            <person name="McKernan K.J."/>
            <person name="McEwan P."/>
            <person name="Bosak S."/>
            <person name="Kellis M."/>
            <person name="Volff J.-N."/>
            <person name="Guigo R."/>
            <person name="Zody M.C."/>
            <person name="Mesirov J."/>
            <person name="Lindblad-Toh K."/>
            <person name="Birren B."/>
            <person name="Nusbaum C."/>
            <person name="Kahn D."/>
            <person name="Robinson-Rechavi M."/>
            <person name="Laudet V."/>
            <person name="Schachter V."/>
            <person name="Quetier F."/>
            <person name="Saurin W."/>
            <person name="Scarpelli C."/>
            <person name="Wincker P."/>
            <person name="Lander E.S."/>
            <person name="Weissenbach J."/>
            <person name="Roest Crollius H."/>
        </authorList>
    </citation>
    <scope>NUCLEOTIDE SEQUENCE [LARGE SCALE GENOMIC DNA]</scope>
</reference>
<keyword evidence="4" id="KW-0539">Nucleus</keyword>
<proteinExistence type="predicted"/>
<evidence type="ECO:0000313" key="9">
    <source>
        <dbReference type="Ensembl" id="ENSTNIP00000005022.1"/>
    </source>
</evidence>
<evidence type="ECO:0000259" key="7">
    <source>
        <dbReference type="PROSITE" id="PS50090"/>
    </source>
</evidence>
<evidence type="ECO:0000256" key="4">
    <source>
        <dbReference type="ARBA" id="ARBA00023242"/>
    </source>
</evidence>
<dbReference type="PROSITE" id="PS51294">
    <property type="entry name" value="HTH_MYB"/>
    <property type="match status" value="2"/>
</dbReference>
<name>H3C9V0_TETNG</name>
<dbReference type="CDD" id="cd00167">
    <property type="entry name" value="SANT"/>
    <property type="match status" value="2"/>
</dbReference>
<dbReference type="PROSITE" id="PS50090">
    <property type="entry name" value="MYB_LIKE"/>
    <property type="match status" value="3"/>
</dbReference>
<dbReference type="PANTHER" id="PTHR46621:SF1">
    <property type="entry name" value="SNRNA-ACTIVATING PROTEIN COMPLEX SUBUNIT 4"/>
    <property type="match status" value="1"/>
</dbReference>
<protein>
    <recommendedName>
        <fullName evidence="11">Small nuclear RNA activating complex, polypeptide 4</fullName>
    </recommendedName>
</protein>
<evidence type="ECO:0000313" key="10">
    <source>
        <dbReference type="Proteomes" id="UP000007303"/>
    </source>
</evidence>
<keyword evidence="3" id="KW-0804">Transcription</keyword>
<dbReference type="GO" id="GO:0042795">
    <property type="term" value="P:snRNA transcription by RNA polymerase II"/>
    <property type="evidence" value="ECO:0007669"/>
    <property type="project" value="TreeGrafter"/>
</dbReference>
<keyword evidence="1" id="KW-0805">Transcription regulation</keyword>
<dbReference type="Pfam" id="PF13921">
    <property type="entry name" value="Myb_DNA-bind_6"/>
    <property type="match status" value="1"/>
</dbReference>
<keyword evidence="2" id="KW-0238">DNA-binding</keyword>
<dbReference type="InterPro" id="IPR051575">
    <property type="entry name" value="Myb-like_DNA-bd"/>
</dbReference>
<keyword evidence="10" id="KW-1185">Reference proteome</keyword>
<dbReference type="InterPro" id="IPR009057">
    <property type="entry name" value="Homeodomain-like_sf"/>
</dbReference>
<dbReference type="InterPro" id="IPR001005">
    <property type="entry name" value="SANT/Myb"/>
</dbReference>
<dbReference type="SMART" id="SM00717">
    <property type="entry name" value="SANT"/>
    <property type="match status" value="3"/>
</dbReference>
<dbReference type="AlphaFoldDB" id="H3C9V0"/>
<evidence type="ECO:0000259" key="8">
    <source>
        <dbReference type="PROSITE" id="PS51294"/>
    </source>
</evidence>
<dbReference type="Gene3D" id="1.10.10.60">
    <property type="entry name" value="Homeodomain-like"/>
    <property type="match status" value="3"/>
</dbReference>
<dbReference type="OMA" id="LWCELEL"/>
<dbReference type="GO" id="GO:0001006">
    <property type="term" value="F:RNA polymerase III type 3 promoter sequence-specific DNA binding"/>
    <property type="evidence" value="ECO:0007669"/>
    <property type="project" value="TreeGrafter"/>
</dbReference>
<feature type="region of interest" description="Disordered" evidence="6">
    <location>
        <begin position="51"/>
        <end position="73"/>
    </location>
</feature>
<feature type="domain" description="HTH myb-type" evidence="8">
    <location>
        <begin position="293"/>
        <end position="349"/>
    </location>
</feature>
<accession>H3C9V0</accession>
<dbReference type="InterPro" id="IPR017930">
    <property type="entry name" value="Myb_dom"/>
</dbReference>
<keyword evidence="5" id="KW-0175">Coiled coil</keyword>
<evidence type="ECO:0000256" key="1">
    <source>
        <dbReference type="ARBA" id="ARBA00023015"/>
    </source>
</evidence>
<evidence type="ECO:0000256" key="2">
    <source>
        <dbReference type="ARBA" id="ARBA00023125"/>
    </source>
</evidence>
<feature type="compositionally biased region" description="Low complexity" evidence="6">
    <location>
        <begin position="57"/>
        <end position="73"/>
    </location>
</feature>
<organism evidence="9 10">
    <name type="scientific">Tetraodon nigroviridis</name>
    <name type="common">Spotted green pufferfish</name>
    <name type="synonym">Chelonodon nigroviridis</name>
    <dbReference type="NCBI Taxonomy" id="99883"/>
    <lineage>
        <taxon>Eukaryota</taxon>
        <taxon>Metazoa</taxon>
        <taxon>Chordata</taxon>
        <taxon>Craniata</taxon>
        <taxon>Vertebrata</taxon>
        <taxon>Euteleostomi</taxon>
        <taxon>Actinopterygii</taxon>
        <taxon>Neopterygii</taxon>
        <taxon>Teleostei</taxon>
        <taxon>Neoteleostei</taxon>
        <taxon>Acanthomorphata</taxon>
        <taxon>Eupercaria</taxon>
        <taxon>Tetraodontiformes</taxon>
        <taxon>Tetradontoidea</taxon>
        <taxon>Tetraodontidae</taxon>
        <taxon>Tetraodon</taxon>
    </lineage>
</organism>
<evidence type="ECO:0008006" key="11">
    <source>
        <dbReference type="Google" id="ProtNLM"/>
    </source>
</evidence>
<evidence type="ECO:0000256" key="3">
    <source>
        <dbReference type="ARBA" id="ARBA00023163"/>
    </source>
</evidence>
<feature type="domain" description="Myb-like" evidence="7">
    <location>
        <begin position="293"/>
        <end position="345"/>
    </location>
</feature>
<feature type="coiled-coil region" evidence="5">
    <location>
        <begin position="225"/>
        <end position="252"/>
    </location>
</feature>
<feature type="domain" description="Myb-like" evidence="7">
    <location>
        <begin position="401"/>
        <end position="446"/>
    </location>
</feature>
<dbReference type="HOGENOM" id="CLU_028240_0_0_1"/>
<reference evidence="9" key="2">
    <citation type="submission" date="2025-08" db="UniProtKB">
        <authorList>
            <consortium name="Ensembl"/>
        </authorList>
    </citation>
    <scope>IDENTIFICATION</scope>
</reference>
<evidence type="ECO:0000256" key="6">
    <source>
        <dbReference type="SAM" id="MobiDB-lite"/>
    </source>
</evidence>
<dbReference type="GO" id="GO:0042796">
    <property type="term" value="P:snRNA transcription by RNA polymerase III"/>
    <property type="evidence" value="ECO:0007669"/>
    <property type="project" value="TreeGrafter"/>
</dbReference>
<dbReference type="GO" id="GO:0000978">
    <property type="term" value="F:RNA polymerase II cis-regulatory region sequence-specific DNA binding"/>
    <property type="evidence" value="ECO:0007669"/>
    <property type="project" value="TreeGrafter"/>
</dbReference>
<dbReference type="STRING" id="99883.ENSTNIP00000005022"/>
<dbReference type="PANTHER" id="PTHR46621">
    <property type="entry name" value="SNRNA-ACTIVATING PROTEIN COMPLEX SUBUNIT 4"/>
    <property type="match status" value="1"/>
</dbReference>
<dbReference type="SUPFAM" id="SSF46689">
    <property type="entry name" value="Homeodomain-like"/>
    <property type="match status" value="2"/>
</dbReference>
<dbReference type="Pfam" id="PF00249">
    <property type="entry name" value="Myb_DNA-binding"/>
    <property type="match status" value="1"/>
</dbReference>
<feature type="domain" description="HTH myb-type" evidence="8">
    <location>
        <begin position="401"/>
        <end position="457"/>
    </location>
</feature>
<dbReference type="GO" id="GO:0019185">
    <property type="term" value="C:snRNA-activating protein complex"/>
    <property type="evidence" value="ECO:0007669"/>
    <property type="project" value="TreeGrafter"/>
</dbReference>
<feature type="domain" description="Myb-like" evidence="7">
    <location>
        <begin position="346"/>
        <end position="400"/>
    </location>
</feature>
<evidence type="ECO:0000256" key="5">
    <source>
        <dbReference type="SAM" id="Coils"/>
    </source>
</evidence>
<sequence length="469" mass="54049">LSLSAQRDLIQKQVQQLEQSLCVTQTDLELLSSETGAQRDKVQKEIQDLETVLGPHSPASVSDADSSSSSDGSELVMASTVESCLQINLVYQQVVQEALDKLEILLSQNEKQQKEAESQLSGPIKEPHREAGPTSSYQLPANMFLGRFLKPYFKDKLTGLGPPANQESRDKSSRMTGCLGNRKVKVKRWESWQKTLLIHSVSRDSLRRLIQPKLSKVDYLSQKLLSAAEGAKQQLQDQITNLETEIEMLREKKEKDLIGDRYVELDWQKISNVDFEGTRDADDLRCFWQNFLHPSINKSGWSQEEVHTLKQLSRKYQERQWESIAEELGTGRTAFMCLQTFQRFASDSLKRCTWTPAEDALLKELVEKMRIGNFIPYTQMSYFMESREPAQLIYRWNNVLDPSLRKGPWTPEEDQLLLRAVSRYGEKDWWKIRMEVPGRHDGACRDSRYFDCLKADTKRGPFDKLETEL</sequence>
<dbReference type="GeneTree" id="ENSGT00940000160404"/>